<evidence type="ECO:0000256" key="2">
    <source>
        <dbReference type="ARBA" id="ARBA00022737"/>
    </source>
</evidence>
<evidence type="ECO:0000256" key="7">
    <source>
        <dbReference type="HAMAP-Rule" id="MF_01183"/>
    </source>
</evidence>
<dbReference type="Pfam" id="PF13616">
    <property type="entry name" value="Rotamase_3"/>
    <property type="match status" value="1"/>
</dbReference>
<dbReference type="EMBL" id="BMNW01000008">
    <property type="protein sequence ID" value="GGM20262.1"/>
    <property type="molecule type" value="Genomic_DNA"/>
</dbReference>
<dbReference type="PANTHER" id="PTHR47637:SF1">
    <property type="entry name" value="CHAPERONE SURA"/>
    <property type="match status" value="1"/>
</dbReference>
<dbReference type="InterPro" id="IPR015391">
    <property type="entry name" value="SurA_N"/>
</dbReference>
<comment type="caution">
    <text evidence="9">The sequence shown here is derived from an EMBL/GenBank/DDBJ whole genome shotgun (WGS) entry which is preliminary data.</text>
</comment>
<reference evidence="10" key="1">
    <citation type="journal article" date="2019" name="Int. J. Syst. Evol. Microbiol.">
        <title>The Global Catalogue of Microorganisms (GCM) 10K type strain sequencing project: providing services to taxonomists for standard genome sequencing and annotation.</title>
        <authorList>
            <consortium name="The Broad Institute Genomics Platform"/>
            <consortium name="The Broad Institute Genome Sequencing Center for Infectious Disease"/>
            <person name="Wu L."/>
            <person name="Ma J."/>
        </authorList>
    </citation>
    <scope>NUCLEOTIDE SEQUENCE [LARGE SCALE GENOMIC DNA]</scope>
    <source>
        <strain evidence="10">JCM 13501</strain>
    </source>
</reference>
<dbReference type="InterPro" id="IPR046357">
    <property type="entry name" value="PPIase_dom_sf"/>
</dbReference>
<dbReference type="InterPro" id="IPR027304">
    <property type="entry name" value="Trigger_fact/SurA_dom_sf"/>
</dbReference>
<dbReference type="PANTHER" id="PTHR47637">
    <property type="entry name" value="CHAPERONE SURA"/>
    <property type="match status" value="1"/>
</dbReference>
<proteinExistence type="inferred from homology"/>
<dbReference type="HAMAP" id="MF_01183">
    <property type="entry name" value="Chaperone_SurA"/>
    <property type="match status" value="1"/>
</dbReference>
<accession>A0ABQ2GZQ2</accession>
<evidence type="ECO:0000256" key="4">
    <source>
        <dbReference type="ARBA" id="ARBA00023110"/>
    </source>
</evidence>
<feature type="domain" description="PpiC" evidence="8">
    <location>
        <begin position="279"/>
        <end position="378"/>
    </location>
</feature>
<feature type="domain" description="PpiC" evidence="8">
    <location>
        <begin position="169"/>
        <end position="270"/>
    </location>
</feature>
<comment type="subcellular location">
    <subcellularLocation>
        <location evidence="7">Periplasm</location>
    </subcellularLocation>
    <text evidence="7">Is capable of associating with the outer membrane.</text>
</comment>
<evidence type="ECO:0000256" key="5">
    <source>
        <dbReference type="ARBA" id="ARBA00023186"/>
    </source>
</evidence>
<evidence type="ECO:0000256" key="6">
    <source>
        <dbReference type="ARBA" id="ARBA00023235"/>
    </source>
</evidence>
<feature type="chain" id="PRO_5044910348" description="Chaperone SurA" evidence="7">
    <location>
        <begin position="19"/>
        <end position="423"/>
    </location>
</feature>
<dbReference type="EC" id="5.2.1.8" evidence="7"/>
<comment type="domain">
    <text evidence="7">The PPIase activity resides only in the second parvulin domain. The N-terminal region and the C-terminal tail are necessary and sufficient for the chaperone activity of SurA. The PPIase activity is dispensable for SurA to function as a chaperone. The N-terminal region and the C-terminal tail are also required for porin recognition.</text>
</comment>
<evidence type="ECO:0000259" key="8">
    <source>
        <dbReference type="PROSITE" id="PS50198"/>
    </source>
</evidence>
<dbReference type="SUPFAM" id="SSF54534">
    <property type="entry name" value="FKBP-like"/>
    <property type="match status" value="2"/>
</dbReference>
<dbReference type="SUPFAM" id="SSF109998">
    <property type="entry name" value="Triger factor/SurA peptide-binding domain-like"/>
    <property type="match status" value="1"/>
</dbReference>
<evidence type="ECO:0000256" key="1">
    <source>
        <dbReference type="ARBA" id="ARBA00022729"/>
    </source>
</evidence>
<gene>
    <name evidence="7 9" type="primary">surA</name>
    <name evidence="9" type="ORF">GCM10009425_33880</name>
</gene>
<dbReference type="InterPro" id="IPR023034">
    <property type="entry name" value="PPIase_SurA"/>
</dbReference>
<organism evidence="9 10">
    <name type="scientific">Pseudomonas asuensis</name>
    <dbReference type="NCBI Taxonomy" id="1825787"/>
    <lineage>
        <taxon>Bacteria</taxon>
        <taxon>Pseudomonadati</taxon>
        <taxon>Pseudomonadota</taxon>
        <taxon>Gammaproteobacteria</taxon>
        <taxon>Pseudomonadales</taxon>
        <taxon>Pseudomonadaceae</taxon>
        <taxon>Pseudomonas</taxon>
    </lineage>
</organism>
<keyword evidence="2 7" id="KW-0677">Repeat</keyword>
<comment type="catalytic activity">
    <reaction evidence="7">
        <text>[protein]-peptidylproline (omega=180) = [protein]-peptidylproline (omega=0)</text>
        <dbReference type="Rhea" id="RHEA:16237"/>
        <dbReference type="Rhea" id="RHEA-COMP:10747"/>
        <dbReference type="Rhea" id="RHEA-COMP:10748"/>
        <dbReference type="ChEBI" id="CHEBI:83833"/>
        <dbReference type="ChEBI" id="CHEBI:83834"/>
        <dbReference type="EC" id="5.2.1.8"/>
    </reaction>
</comment>
<keyword evidence="6 7" id="KW-0413">Isomerase</keyword>
<comment type="function">
    <text evidence="7">Chaperone involved in the correct folding and assembly of outer membrane proteins. Recognizes specific patterns of aromatic residues and the orientation of their side chains, which are found more frequently in integral outer membrane proteins. May act in both early periplasmic and late outer membrane-associated steps of protein maturation.</text>
</comment>
<evidence type="ECO:0000313" key="10">
    <source>
        <dbReference type="Proteomes" id="UP000616499"/>
    </source>
</evidence>
<dbReference type="Gene3D" id="1.10.4030.10">
    <property type="entry name" value="Porin chaperone SurA, peptide-binding domain"/>
    <property type="match status" value="1"/>
</dbReference>
<feature type="signal peptide" evidence="7">
    <location>
        <begin position="1"/>
        <end position="18"/>
    </location>
</feature>
<keyword evidence="10" id="KW-1185">Reference proteome</keyword>
<dbReference type="Proteomes" id="UP000616499">
    <property type="component" value="Unassembled WGS sequence"/>
</dbReference>
<dbReference type="Gene3D" id="3.10.50.40">
    <property type="match status" value="2"/>
</dbReference>
<dbReference type="Pfam" id="PF09312">
    <property type="entry name" value="SurA_N"/>
    <property type="match status" value="1"/>
</dbReference>
<evidence type="ECO:0000313" key="9">
    <source>
        <dbReference type="EMBL" id="GGM20262.1"/>
    </source>
</evidence>
<keyword evidence="5 7" id="KW-0143">Chaperone</keyword>
<dbReference type="InterPro" id="IPR050280">
    <property type="entry name" value="OMP_Chaperone_SurA"/>
</dbReference>
<dbReference type="InterPro" id="IPR000297">
    <property type="entry name" value="PPIase_PpiC"/>
</dbReference>
<dbReference type="Pfam" id="PF00639">
    <property type="entry name" value="Rotamase"/>
    <property type="match status" value="1"/>
</dbReference>
<keyword evidence="1 7" id="KW-0732">Signal</keyword>
<dbReference type="PROSITE" id="PS50198">
    <property type="entry name" value="PPIC_PPIASE_2"/>
    <property type="match status" value="2"/>
</dbReference>
<keyword evidence="3 7" id="KW-0574">Periplasm</keyword>
<sequence length="423" mass="47153" precursor="true">MRPLALGVALTISSMAHAAVVPLDRVVAIVDNDVVMESQLKQRLTEVKQNIAKRGGEVPPDSAVENQVLERLILEDIQLQIAERSGIRISDDELNQAVATIAQRNGLSVAQFRQALAQDGLTYDDVRDQVRRELTISRVRQRQVAQRIQISQQEVQNFLNSDLGRIQLSEEYRLANILIPVADSASSSEIQAAGQKAMQIYNKARQGADFGELAIANSAGDNALDGGEIGWRKAAQLPPPFDQMISSMKPGDVTEPARVPGGIIILKVEEKRGGESSVVDEVHVRHILLKPSEIRSDEETRRLAERLRERIEGGEDFGGLAKSFSEDPGSALNGGDLNWINPESLVPEFHEVMNSTPAGQLSQPFRTQYGWHILEVLGRRATDNSEQVRQQQALNLLRNRKYDQELQLWLRQIRDEAYVEIKK</sequence>
<keyword evidence="4 7" id="KW-0697">Rotamase</keyword>
<protein>
    <recommendedName>
        <fullName evidence="7">Chaperone SurA</fullName>
    </recommendedName>
    <alternativeName>
        <fullName evidence="7">Peptidyl-prolyl cis-trans isomerase SurA</fullName>
        <shortName evidence="7">PPIase SurA</shortName>
        <ecNumber evidence="7">5.2.1.8</ecNumber>
    </alternativeName>
    <alternativeName>
        <fullName evidence="7">Rotamase SurA</fullName>
    </alternativeName>
</protein>
<name>A0ABQ2GZQ2_9PSED</name>
<evidence type="ECO:0000256" key="3">
    <source>
        <dbReference type="ARBA" id="ARBA00022764"/>
    </source>
</evidence>